<sequence>MAEYQATHTPDSGYANTATPAASTFAPAQYGGFNSGNAMFGGSAGNSTWLSEYGAYGANQQLVGDLGGYPNGQEHPFPYPFPQPDSVVTPSHYEPSLLAQCLNRIQVLETQLVATKRDADEAKATARQLLALQEKENGEVRKKNLQTDAMRTKTQGLVQDKARWLLSVRVMDAEGQLIEDLPHPLKEDEEPGFLADGVTRKAHPNWNAGVSDKINVAFCTRVTNLAMDAIGHDDPAKPAYGNPSREDVMAMAKQYYRTLRRVYSAQTTPEGEERHSHKLTLGKWRGRKVQKAANLRRAVDRFREIHGKENTVGDYDAIQTDDMSSEHSDCGNVPQDVFKAHRKRSGGGEQGWEVRPKNWHSRFLKLYYAHLKTISRQLCQEKSKKRRGSSKVKTRRVPRFKSLPANNNNSAPVLVRDKPLYEKMVSSEWMEQVGMTYKELNAVANPAELTLFNLALTTEGLDDIELEYLADDETA</sequence>
<dbReference type="OrthoDB" id="2757952at2759"/>
<evidence type="ECO:0000313" key="3">
    <source>
        <dbReference type="Proteomes" id="UP000623467"/>
    </source>
</evidence>
<dbReference type="EMBL" id="JACAZH010000017">
    <property type="protein sequence ID" value="KAF7348323.1"/>
    <property type="molecule type" value="Genomic_DNA"/>
</dbReference>
<comment type="caution">
    <text evidence="2">The sequence shown here is derived from an EMBL/GenBank/DDBJ whole genome shotgun (WGS) entry which is preliminary data.</text>
</comment>
<accession>A0A8H6XVI1</accession>
<organism evidence="2 3">
    <name type="scientific">Mycena sanguinolenta</name>
    <dbReference type="NCBI Taxonomy" id="230812"/>
    <lineage>
        <taxon>Eukaryota</taxon>
        <taxon>Fungi</taxon>
        <taxon>Dikarya</taxon>
        <taxon>Basidiomycota</taxon>
        <taxon>Agaricomycotina</taxon>
        <taxon>Agaricomycetes</taxon>
        <taxon>Agaricomycetidae</taxon>
        <taxon>Agaricales</taxon>
        <taxon>Marasmiineae</taxon>
        <taxon>Mycenaceae</taxon>
        <taxon>Mycena</taxon>
    </lineage>
</organism>
<evidence type="ECO:0000256" key="1">
    <source>
        <dbReference type="SAM" id="Coils"/>
    </source>
</evidence>
<evidence type="ECO:0000313" key="2">
    <source>
        <dbReference type="EMBL" id="KAF7348323.1"/>
    </source>
</evidence>
<gene>
    <name evidence="2" type="ORF">MSAN_01786100</name>
</gene>
<protein>
    <submittedName>
        <fullName evidence="2">Uncharacterized protein</fullName>
    </submittedName>
</protein>
<name>A0A8H6XVI1_9AGAR</name>
<reference evidence="2" key="1">
    <citation type="submission" date="2020-05" db="EMBL/GenBank/DDBJ databases">
        <title>Mycena genomes resolve the evolution of fungal bioluminescence.</title>
        <authorList>
            <person name="Tsai I.J."/>
        </authorList>
    </citation>
    <scope>NUCLEOTIDE SEQUENCE</scope>
    <source>
        <strain evidence="2">160909Yilan</strain>
    </source>
</reference>
<feature type="coiled-coil region" evidence="1">
    <location>
        <begin position="98"/>
        <end position="125"/>
    </location>
</feature>
<keyword evidence="3" id="KW-1185">Reference proteome</keyword>
<proteinExistence type="predicted"/>
<keyword evidence="1" id="KW-0175">Coiled coil</keyword>
<dbReference type="AlphaFoldDB" id="A0A8H6XVI1"/>
<dbReference type="Proteomes" id="UP000623467">
    <property type="component" value="Unassembled WGS sequence"/>
</dbReference>